<proteinExistence type="predicted"/>
<dbReference type="KEGG" id="msf:IT882_04335"/>
<reference evidence="1 2" key="1">
    <citation type="submission" date="2020-11" db="EMBL/GenBank/DDBJ databases">
        <title>Amino acid is mineralized and recycled by bacteria in oceanic microbiome.</title>
        <authorList>
            <person name="Zheng L.Y."/>
        </authorList>
    </citation>
    <scope>NUCLEOTIDE SEQUENCE [LARGE SCALE GENOMIC DNA]</scope>
    <source>
        <strain evidence="1 2">A32-1</strain>
    </source>
</reference>
<dbReference type="RefSeq" id="WP_195693319.1">
    <property type="nucleotide sequence ID" value="NZ_CP064760.1"/>
</dbReference>
<dbReference type="Proteomes" id="UP000594480">
    <property type="component" value="Chromosome"/>
</dbReference>
<evidence type="ECO:0000313" key="2">
    <source>
        <dbReference type="Proteomes" id="UP000594480"/>
    </source>
</evidence>
<protein>
    <submittedName>
        <fullName evidence="1">Uncharacterized protein</fullName>
    </submittedName>
</protein>
<accession>A0A7S8RI29</accession>
<dbReference type="AlphaFoldDB" id="A0A7S8RI29"/>
<dbReference type="EMBL" id="CP064760">
    <property type="protein sequence ID" value="QPE05302.1"/>
    <property type="molecule type" value="Genomic_DNA"/>
</dbReference>
<gene>
    <name evidence="1" type="ORF">IT882_04335</name>
</gene>
<evidence type="ECO:0000313" key="1">
    <source>
        <dbReference type="EMBL" id="QPE05302.1"/>
    </source>
</evidence>
<name>A0A7S8RI29_9MICO</name>
<keyword evidence="2" id="KW-1185">Reference proteome</keyword>
<sequence length="54" mass="6027">MVRDIPRVTDAMLDHIGAQSRDKGDALDAIGKFLVKHPEHDHDPDLIEARLALL</sequence>
<organism evidence="1 2">
    <name type="scientific">Microbacterium schleiferi</name>
    <dbReference type="NCBI Taxonomy" id="69362"/>
    <lineage>
        <taxon>Bacteria</taxon>
        <taxon>Bacillati</taxon>
        <taxon>Actinomycetota</taxon>
        <taxon>Actinomycetes</taxon>
        <taxon>Micrococcales</taxon>
        <taxon>Microbacteriaceae</taxon>
        <taxon>Microbacterium</taxon>
    </lineage>
</organism>